<reference evidence="3" key="2">
    <citation type="submission" date="2020-08" db="EMBL/GenBank/DDBJ databases">
        <title>Plant Genome Project.</title>
        <authorList>
            <person name="Zhang R.-G."/>
        </authorList>
    </citation>
    <scope>NUCLEOTIDE SEQUENCE</scope>
    <source>
        <strain evidence="3">Huo1</strain>
        <tissue evidence="3">Leaf</tissue>
    </source>
</reference>
<reference evidence="3" key="1">
    <citation type="submission" date="2018-01" db="EMBL/GenBank/DDBJ databases">
        <authorList>
            <person name="Mao J.F."/>
        </authorList>
    </citation>
    <scope>NUCLEOTIDE SEQUENCE</scope>
    <source>
        <strain evidence="3">Huo1</strain>
        <tissue evidence="3">Leaf</tissue>
    </source>
</reference>
<feature type="domain" description="GAG-pre-integrase" evidence="1">
    <location>
        <begin position="107"/>
        <end position="174"/>
    </location>
</feature>
<keyword evidence="4" id="KW-1185">Reference proteome</keyword>
<dbReference type="InterPro" id="IPR054722">
    <property type="entry name" value="PolX-like_BBD"/>
</dbReference>
<dbReference type="EMBL" id="PNBA02000005">
    <property type="protein sequence ID" value="KAG6424147.1"/>
    <property type="molecule type" value="Genomic_DNA"/>
</dbReference>
<evidence type="ECO:0008006" key="5">
    <source>
        <dbReference type="Google" id="ProtNLM"/>
    </source>
</evidence>
<protein>
    <recommendedName>
        <fullName evidence="5">GAG-pre-integrase domain-containing protein</fullName>
    </recommendedName>
</protein>
<feature type="domain" description="Retrovirus-related Pol polyprotein from transposon TNT 1-94-like beta-barrel" evidence="2">
    <location>
        <begin position="18"/>
        <end position="80"/>
    </location>
</feature>
<dbReference type="Pfam" id="PF22936">
    <property type="entry name" value="Pol_BBD"/>
    <property type="match status" value="1"/>
</dbReference>
<dbReference type="Proteomes" id="UP000298416">
    <property type="component" value="Unassembled WGS sequence"/>
</dbReference>
<organism evidence="3">
    <name type="scientific">Salvia splendens</name>
    <name type="common">Scarlet sage</name>
    <dbReference type="NCBI Taxonomy" id="180675"/>
    <lineage>
        <taxon>Eukaryota</taxon>
        <taxon>Viridiplantae</taxon>
        <taxon>Streptophyta</taxon>
        <taxon>Embryophyta</taxon>
        <taxon>Tracheophyta</taxon>
        <taxon>Spermatophyta</taxon>
        <taxon>Magnoliopsida</taxon>
        <taxon>eudicotyledons</taxon>
        <taxon>Gunneridae</taxon>
        <taxon>Pentapetalae</taxon>
        <taxon>asterids</taxon>
        <taxon>lamiids</taxon>
        <taxon>Lamiales</taxon>
        <taxon>Lamiaceae</taxon>
        <taxon>Nepetoideae</taxon>
        <taxon>Mentheae</taxon>
        <taxon>Salviinae</taxon>
        <taxon>Salvia</taxon>
        <taxon>Salvia subgen. Calosphace</taxon>
        <taxon>core Calosphace</taxon>
    </lineage>
</organism>
<dbReference type="AlphaFoldDB" id="A0A8X8Y4Z2"/>
<sequence>MPDEQTSHSLPQICHKPKLFLPIDRDNITLANIVVCKVVGIGSIRIRTHDRVLCTLNDVRHVPQMKKNLISLSTFDSKGFSFKGEDGVMHIMKGSKVVLTALKRGTLYILKGSIVTGSADTASSEIPTESITKLWHMRLGHMGERGMQILSKRYFLFGHKVKNLDFCEHCVFWKLHRNNCEVCSVDKQVELQVTHNEKINTLLLKLLVLISIRRLVKEALLLTELGRQV</sequence>
<proteinExistence type="predicted"/>
<comment type="caution">
    <text evidence="3">The sequence shown here is derived from an EMBL/GenBank/DDBJ whole genome shotgun (WGS) entry which is preliminary data.</text>
</comment>
<evidence type="ECO:0000313" key="4">
    <source>
        <dbReference type="Proteomes" id="UP000298416"/>
    </source>
</evidence>
<evidence type="ECO:0000259" key="2">
    <source>
        <dbReference type="Pfam" id="PF22936"/>
    </source>
</evidence>
<gene>
    <name evidence="3" type="ORF">SASPL_114560</name>
</gene>
<dbReference type="InterPro" id="IPR025724">
    <property type="entry name" value="GAG-pre-integrase_dom"/>
</dbReference>
<dbReference type="Pfam" id="PF13976">
    <property type="entry name" value="gag_pre-integrs"/>
    <property type="match status" value="1"/>
</dbReference>
<evidence type="ECO:0000313" key="3">
    <source>
        <dbReference type="EMBL" id="KAG6424147.1"/>
    </source>
</evidence>
<accession>A0A8X8Y4Z2</accession>
<evidence type="ECO:0000259" key="1">
    <source>
        <dbReference type="Pfam" id="PF13976"/>
    </source>
</evidence>
<name>A0A8X8Y4Z2_SALSN</name>